<dbReference type="Gene3D" id="1.20.920.10">
    <property type="entry name" value="Bromodomain-like"/>
    <property type="match status" value="6"/>
</dbReference>
<dbReference type="GO" id="GO:0016586">
    <property type="term" value="C:RSC-type complex"/>
    <property type="evidence" value="ECO:0007669"/>
    <property type="project" value="InterPro"/>
</dbReference>
<feature type="domain" description="HMG box" evidence="12">
    <location>
        <begin position="1340"/>
        <end position="1412"/>
    </location>
</feature>
<feature type="region of interest" description="Disordered" evidence="10">
    <location>
        <begin position="909"/>
        <end position="935"/>
    </location>
</feature>
<evidence type="ECO:0000256" key="1">
    <source>
        <dbReference type="ARBA" id="ARBA00004123"/>
    </source>
</evidence>
<evidence type="ECO:0000256" key="8">
    <source>
        <dbReference type="PROSITE-ProRule" id="PRU00035"/>
    </source>
</evidence>
<protein>
    <recommendedName>
        <fullName evidence="16">Protein polybromo-1</fullName>
    </recommendedName>
</protein>
<feature type="region of interest" description="Disordered" evidence="10">
    <location>
        <begin position="627"/>
        <end position="648"/>
    </location>
</feature>
<feature type="compositionally biased region" description="Basic and acidic residues" evidence="10">
    <location>
        <begin position="909"/>
        <end position="931"/>
    </location>
</feature>
<dbReference type="FunFam" id="1.20.920.10:FF:000006">
    <property type="entry name" value="protein polybromo-1 isoform X1"/>
    <property type="match status" value="1"/>
</dbReference>
<dbReference type="Proteomes" id="UP001347796">
    <property type="component" value="Unassembled WGS sequence"/>
</dbReference>
<dbReference type="GO" id="GO:0016514">
    <property type="term" value="C:SWI/SNF complex"/>
    <property type="evidence" value="ECO:0007669"/>
    <property type="project" value="TreeGrafter"/>
</dbReference>
<evidence type="ECO:0000256" key="4">
    <source>
        <dbReference type="ARBA" id="ARBA00023015"/>
    </source>
</evidence>
<dbReference type="SMART" id="SM00398">
    <property type="entry name" value="HMG"/>
    <property type="match status" value="1"/>
</dbReference>
<evidence type="ECO:0000256" key="5">
    <source>
        <dbReference type="ARBA" id="ARBA00023117"/>
    </source>
</evidence>
<evidence type="ECO:0000259" key="12">
    <source>
        <dbReference type="PROSITE" id="PS50118"/>
    </source>
</evidence>
<dbReference type="SUPFAM" id="SSF47370">
    <property type="entry name" value="Bromodomain"/>
    <property type="match status" value="6"/>
</dbReference>
<dbReference type="PANTHER" id="PTHR16062:SF19">
    <property type="entry name" value="PROTEIN POLYBROMO-1"/>
    <property type="match status" value="1"/>
</dbReference>
<dbReference type="GO" id="GO:0006338">
    <property type="term" value="P:chromatin remodeling"/>
    <property type="evidence" value="ECO:0007669"/>
    <property type="project" value="InterPro"/>
</dbReference>
<keyword evidence="5 8" id="KW-0103">Bromodomain</keyword>
<dbReference type="InterPro" id="IPR036910">
    <property type="entry name" value="HMG_box_dom_sf"/>
</dbReference>
<dbReference type="EMBL" id="JAZGQO010000010">
    <property type="protein sequence ID" value="KAK6177777.1"/>
    <property type="molecule type" value="Genomic_DNA"/>
</dbReference>
<dbReference type="InterPro" id="IPR001487">
    <property type="entry name" value="Bromodomain"/>
</dbReference>
<dbReference type="CDD" id="cd04717">
    <property type="entry name" value="BAH_polybromo"/>
    <property type="match status" value="2"/>
</dbReference>
<keyword evidence="7 9" id="KW-0539">Nucleus</keyword>
<dbReference type="Gene3D" id="2.30.30.490">
    <property type="match status" value="2"/>
</dbReference>
<feature type="domain" description="BAH" evidence="13">
    <location>
        <begin position="945"/>
        <end position="1063"/>
    </location>
</feature>
<proteinExistence type="predicted"/>
<feature type="domain" description="Bromo" evidence="11">
    <location>
        <begin position="382"/>
        <end position="452"/>
    </location>
</feature>
<keyword evidence="15" id="KW-1185">Reference proteome</keyword>
<feature type="compositionally biased region" description="Polar residues" evidence="10">
    <location>
        <begin position="1430"/>
        <end position="1445"/>
    </location>
</feature>
<name>A0AAN8PFJ5_PATCE</name>
<evidence type="ECO:0000256" key="9">
    <source>
        <dbReference type="PROSITE-ProRule" id="PRU00267"/>
    </source>
</evidence>
<feature type="compositionally biased region" description="Acidic residues" evidence="10">
    <location>
        <begin position="162"/>
        <end position="174"/>
    </location>
</feature>
<organism evidence="14 15">
    <name type="scientific">Patella caerulea</name>
    <name type="common">Rayed Mediterranean limpet</name>
    <dbReference type="NCBI Taxonomy" id="87958"/>
    <lineage>
        <taxon>Eukaryota</taxon>
        <taxon>Metazoa</taxon>
        <taxon>Spiralia</taxon>
        <taxon>Lophotrochozoa</taxon>
        <taxon>Mollusca</taxon>
        <taxon>Gastropoda</taxon>
        <taxon>Patellogastropoda</taxon>
        <taxon>Patelloidea</taxon>
        <taxon>Patellidae</taxon>
        <taxon>Patella</taxon>
    </lineage>
</organism>
<dbReference type="PROSITE" id="PS00633">
    <property type="entry name" value="BROMODOMAIN_1"/>
    <property type="match status" value="2"/>
</dbReference>
<evidence type="ECO:0000259" key="11">
    <source>
        <dbReference type="PROSITE" id="PS50014"/>
    </source>
</evidence>
<feature type="domain" description="Bromo" evidence="11">
    <location>
        <begin position="539"/>
        <end position="609"/>
    </location>
</feature>
<feature type="region of interest" description="Disordered" evidence="10">
    <location>
        <begin position="1413"/>
        <end position="1445"/>
    </location>
</feature>
<feature type="domain" description="Bromo" evidence="11">
    <location>
        <begin position="668"/>
        <end position="738"/>
    </location>
</feature>
<dbReference type="PROSITE" id="PS50118">
    <property type="entry name" value="HMG_BOX_2"/>
    <property type="match status" value="1"/>
</dbReference>
<dbReference type="PANTHER" id="PTHR16062">
    <property type="entry name" value="SWI/SNF-RELATED"/>
    <property type="match status" value="1"/>
</dbReference>
<feature type="compositionally biased region" description="Acidic residues" evidence="10">
    <location>
        <begin position="182"/>
        <end position="194"/>
    </location>
</feature>
<dbReference type="InterPro" id="IPR037382">
    <property type="entry name" value="Rsc/polybromo"/>
</dbReference>
<dbReference type="InterPro" id="IPR018359">
    <property type="entry name" value="Bromodomain_CS"/>
</dbReference>
<reference evidence="14 15" key="1">
    <citation type="submission" date="2024-01" db="EMBL/GenBank/DDBJ databases">
        <title>The genome of the rayed Mediterranean limpet Patella caerulea (Linnaeus, 1758).</title>
        <authorList>
            <person name="Anh-Thu Weber A."/>
            <person name="Halstead-Nussloch G."/>
        </authorList>
    </citation>
    <scope>NUCLEOTIDE SEQUENCE [LARGE SCALE GENOMIC DNA]</scope>
    <source>
        <strain evidence="14">AATW-2023a</strain>
        <tissue evidence="14">Whole specimen</tissue>
    </source>
</reference>
<dbReference type="InterPro" id="IPR001025">
    <property type="entry name" value="BAH_dom"/>
</dbReference>
<evidence type="ECO:0000256" key="6">
    <source>
        <dbReference type="ARBA" id="ARBA00023163"/>
    </source>
</evidence>
<dbReference type="PROSITE" id="PS50014">
    <property type="entry name" value="BROMODOMAIN_2"/>
    <property type="match status" value="5"/>
</dbReference>
<dbReference type="InterPro" id="IPR043151">
    <property type="entry name" value="BAH_sf"/>
</dbReference>
<comment type="caution">
    <text evidence="14">The sequence shown here is derived from an EMBL/GenBank/DDBJ whole genome shotgun (WGS) entry which is preliminary data.</text>
</comment>
<feature type="region of interest" description="Disordered" evidence="10">
    <location>
        <begin position="147"/>
        <end position="194"/>
    </location>
</feature>
<feature type="DNA-binding region" description="HMG box" evidence="9">
    <location>
        <begin position="1340"/>
        <end position="1412"/>
    </location>
</feature>
<keyword evidence="2" id="KW-0677">Repeat</keyword>
<dbReference type="Pfam" id="PF00439">
    <property type="entry name" value="Bromodomain"/>
    <property type="match status" value="6"/>
</dbReference>
<evidence type="ECO:0000259" key="13">
    <source>
        <dbReference type="PROSITE" id="PS51038"/>
    </source>
</evidence>
<keyword evidence="4" id="KW-0805">Transcription regulation</keyword>
<evidence type="ECO:0000313" key="15">
    <source>
        <dbReference type="Proteomes" id="UP001347796"/>
    </source>
</evidence>
<dbReference type="SMART" id="SM00297">
    <property type="entry name" value="BROMO"/>
    <property type="match status" value="6"/>
</dbReference>
<feature type="region of interest" description="Disordered" evidence="10">
    <location>
        <begin position="489"/>
        <end position="517"/>
    </location>
</feature>
<keyword evidence="6" id="KW-0804">Transcription</keyword>
<dbReference type="InterPro" id="IPR009071">
    <property type="entry name" value="HMG_box_dom"/>
</dbReference>
<dbReference type="CDD" id="cd05526">
    <property type="entry name" value="Bromo_polybromo_VI"/>
    <property type="match status" value="1"/>
</dbReference>
<evidence type="ECO:0008006" key="16">
    <source>
        <dbReference type="Google" id="ProtNLM"/>
    </source>
</evidence>
<dbReference type="InterPro" id="IPR036427">
    <property type="entry name" value="Bromodomain-like_sf"/>
</dbReference>
<feature type="domain" description="BAH" evidence="13">
    <location>
        <begin position="1139"/>
        <end position="1255"/>
    </location>
</feature>
<evidence type="ECO:0000256" key="3">
    <source>
        <dbReference type="ARBA" id="ARBA00022853"/>
    </source>
</evidence>
<feature type="compositionally biased region" description="Basic and acidic residues" evidence="10">
    <location>
        <begin position="150"/>
        <end position="161"/>
    </location>
</feature>
<evidence type="ECO:0000313" key="14">
    <source>
        <dbReference type="EMBL" id="KAK6177777.1"/>
    </source>
</evidence>
<dbReference type="Pfam" id="PF00505">
    <property type="entry name" value="HMG_box"/>
    <property type="match status" value="1"/>
</dbReference>
<accession>A0AAN8PFJ5</accession>
<feature type="compositionally biased region" description="Low complexity" evidence="10">
    <location>
        <begin position="627"/>
        <end position="636"/>
    </location>
</feature>
<feature type="domain" description="Bromo" evidence="11">
    <location>
        <begin position="209"/>
        <end position="279"/>
    </location>
</feature>
<keyword evidence="3" id="KW-0156">Chromatin regulator</keyword>
<keyword evidence="9" id="KW-0238">DNA-binding</keyword>
<feature type="compositionally biased region" description="Polar residues" evidence="10">
    <location>
        <begin position="1413"/>
        <end position="1422"/>
    </location>
</feature>
<feature type="region of interest" description="Disordered" evidence="10">
    <location>
        <begin position="1"/>
        <end position="31"/>
    </location>
</feature>
<dbReference type="CDD" id="cd05524">
    <property type="entry name" value="Bromo_polybromo_I"/>
    <property type="match status" value="1"/>
</dbReference>
<dbReference type="SUPFAM" id="SSF47095">
    <property type="entry name" value="HMG-box"/>
    <property type="match status" value="1"/>
</dbReference>
<evidence type="ECO:0000256" key="2">
    <source>
        <dbReference type="ARBA" id="ARBA00022737"/>
    </source>
</evidence>
<gene>
    <name evidence="14" type="ORF">SNE40_015811</name>
</gene>
<dbReference type="GO" id="GO:0003677">
    <property type="term" value="F:DNA binding"/>
    <property type="evidence" value="ECO:0007669"/>
    <property type="project" value="UniProtKB-UniRule"/>
</dbReference>
<dbReference type="GO" id="GO:0006368">
    <property type="term" value="P:transcription elongation by RNA polymerase II"/>
    <property type="evidence" value="ECO:0007669"/>
    <property type="project" value="TreeGrafter"/>
</dbReference>
<dbReference type="Pfam" id="PF01426">
    <property type="entry name" value="BAH"/>
    <property type="match status" value="2"/>
</dbReference>
<comment type="subcellular location">
    <subcellularLocation>
        <location evidence="1">Nucleus</location>
    </subcellularLocation>
</comment>
<dbReference type="PROSITE" id="PS51038">
    <property type="entry name" value="BAH"/>
    <property type="match status" value="2"/>
</dbReference>
<evidence type="ECO:0000256" key="10">
    <source>
        <dbReference type="SAM" id="MobiDB-lite"/>
    </source>
</evidence>
<dbReference type="PRINTS" id="PR00503">
    <property type="entry name" value="BROMODOMAIN"/>
</dbReference>
<dbReference type="SMART" id="SM00439">
    <property type="entry name" value="BAH"/>
    <property type="match status" value="2"/>
</dbReference>
<dbReference type="GO" id="GO:0003682">
    <property type="term" value="F:chromatin binding"/>
    <property type="evidence" value="ECO:0007669"/>
    <property type="project" value="InterPro"/>
</dbReference>
<feature type="domain" description="Bromo" evidence="11">
    <location>
        <begin position="57"/>
        <end position="127"/>
    </location>
</feature>
<dbReference type="FunFam" id="1.20.920.10:FF:000009">
    <property type="entry name" value="Protein polybromo-1 isoform 1"/>
    <property type="match status" value="1"/>
</dbReference>
<sequence>MPPKRKRSLAPGPDGRIDEREESPAPQVKRRKKALHYDPVEICQELYDTIRNHKTEDGRLLCEAFIRVPKRRTAADYYEVVTTPIDLLKIQQKLKMEEYEDIEQLTTDVELLINNAKAYYKKNTPESNDAIALLELYQKTKNELLSNAFGDEKTEEKKPEEVMEEDGDDDDDNLNDSKIDDEKPDDEGSVADPDELEALFGSVVTARDDERDISLIFQLLPPKTRYPDYYDVIKDPIDLRTIAQKIQNNEYKTLATLQQDLLLMLKNAKTFNTPKSQIYKDAMTLRKVIITKRQELDHKRQTTKPPAERLNLRYERATREKCSIQKMSAICAALTYPSDDESDTTEINTSQIDYDSEADTTVSEDENPQWALYNTIRNYQTPDGDLSFPFLKLPNKRIYRDYYEEIKRPISLFQIRKKLKNRLYNSLSELASDMNLMFENAKRYNMAQSRLYKDAVILQKAMMERKRELDKFDVKDMLNEEFDSPRRLERDWDEDSSSKKHRKSMGGMSGEKKKRSPEEILRRRLNTLFKTVYEYTDVNGRLLRGIFQILPSKKDYPDYYKVIMEPIDLSMIESKIKSEKYTTEQALINDFELMFNNARHYNEEGSMVYQDANTLERVLKAKIRSMTPLSGTPKSGPGKGKPKNRSFSPLDQKLQELYDTVRDATDKSGRELAAPFIKLPLKCDYPDYYEVIKKPIDLQRIQQKLITHSYYSLEDMVADYVQMFDNACKYNEPDSLIYKDALTLQRICLEKKLELTAECGDDVPDVKAVIQEIMTNLFISVYNSQDEEGRCYSDSFAELLDRVDEDKSEERPLTFHQIKGNLDRGRYKRVDRFQEDMFKVFDRARKLSRTDSQLYEDAVEMQMIFIKIRDELCKNGEMLLTPALSFMERHLQLQLEAEKKIKIPLEQKEDEEKKRVQDSEEKDDETQKLEPSDEVNDEGVKFKDTVYYLGDFVYVEPREHGLEPHILCIEKFVKDGNNVQMIQGNWFYRPGETYHLQTRKFLEKEVFKSDIVTTIAMSQIWGKCHVMFVKDYFKLKPMVMTDKDVYVCESRYSNRHRAFKKIKNWSVPKNEHMKIVPRDEPLTPVRVESVFADKAGSEGKEFDDGETSVLDKKREIVFAEVVVEDGNTYYEQYITDSGACYKLGDSVYINGGKDKPMIARIDKLFSSPEGMYYFSGPWFVRPEEIQHSPTRLFYKREVFLSSIDDTNPMQSIIAKCSVLHIKEYCSSRITEVSENDVYITESKYLEGERSIKKLGKGLKRYSLSPKVTDDEIYFFRKQIMPQKEPSPLLIKASEDTFNIGQDPEDSQDAKTETMSVTTNVSIDENSQTPVEKPKKAKSTVRRQPSGYIVYAGEIRKIIQQEHPEANFGDVSRLVGTRWRGLTREEKEVYEERAKVIAAEQVAKQKEADKAFNDSFNRSQSPWSDVGHMSPGSSGRPNTPGSNFQQGFAQPQFGVFPGYAPSPGLPQPGGNFMMQNGSMMAMQGMVYGVSGYPGPRGMPQPGQRMFMNASPPGVAGSLPPNGAGLSPCAYPMLPPSPNSLTNGMSGLPGQPMVPPPPPRPPSPIFVSVPPRTQRLLHSEAYLKYIEGLNAESRTIGDWDKQLTATPENTTIPNTARLPTQWLSQGAGYHGNVTNALWALRNHMLKDTLAVSRTIPFEAL</sequence>
<evidence type="ECO:0000256" key="7">
    <source>
        <dbReference type="ARBA" id="ARBA00023242"/>
    </source>
</evidence>